<gene>
    <name evidence="2" type="ORF">HDK90DRAFT_468563</name>
</gene>
<evidence type="ECO:0000256" key="1">
    <source>
        <dbReference type="SAM" id="MobiDB-lite"/>
    </source>
</evidence>
<feature type="compositionally biased region" description="Basic and acidic residues" evidence="1">
    <location>
        <begin position="14"/>
        <end position="23"/>
    </location>
</feature>
<protein>
    <submittedName>
        <fullName evidence="2">Uncharacterized protein</fullName>
    </submittedName>
</protein>
<reference evidence="2 3" key="1">
    <citation type="submission" date="2024-04" db="EMBL/GenBank/DDBJ databases">
        <title>Phyllosticta paracitricarpa is synonymous to the EU quarantine fungus P. citricarpa based on phylogenomic analyses.</title>
        <authorList>
            <consortium name="Lawrence Berkeley National Laboratory"/>
            <person name="Van Ingen-Buijs V.A."/>
            <person name="Van Westerhoven A.C."/>
            <person name="Haridas S."/>
            <person name="Skiadas P."/>
            <person name="Martin F."/>
            <person name="Groenewald J.Z."/>
            <person name="Crous P.W."/>
            <person name="Seidl M.F."/>
        </authorList>
    </citation>
    <scope>NUCLEOTIDE SEQUENCE [LARGE SCALE GENOMIC DNA]</scope>
    <source>
        <strain evidence="2 3">CBS 123374</strain>
    </source>
</reference>
<evidence type="ECO:0000313" key="3">
    <source>
        <dbReference type="Proteomes" id="UP001492380"/>
    </source>
</evidence>
<dbReference type="Proteomes" id="UP001492380">
    <property type="component" value="Unassembled WGS sequence"/>
</dbReference>
<feature type="compositionally biased region" description="Acidic residues" evidence="1">
    <location>
        <begin position="97"/>
        <end position="116"/>
    </location>
</feature>
<comment type="caution">
    <text evidence="2">The sequence shown here is derived from an EMBL/GenBank/DDBJ whole genome shotgun (WGS) entry which is preliminary data.</text>
</comment>
<proteinExistence type="predicted"/>
<name>A0ABR1YGA7_9PEZI</name>
<sequence>MPEFSRTHTTCTLEEAREEHSSTVDENGFVNKGQFDQGEYEAEVHDWIDHYGAYLSMLERAELDSDEQFHDFSSDTTAVDDDSSSTSTGGYDNSLDVSEDLGNADDSDAYDGDAEEDNHSQQDSEATLADNDWASETTFNSADDEADNAAALAANLDAVRPLLPGVDMNNFPIVRVYRYGPTDFPDGRIVAVIQVVLGGELWGFDVAN</sequence>
<keyword evidence="3" id="KW-1185">Reference proteome</keyword>
<dbReference type="EMBL" id="JBBWRZ010000009">
    <property type="protein sequence ID" value="KAK8229071.1"/>
    <property type="molecule type" value="Genomic_DNA"/>
</dbReference>
<feature type="region of interest" description="Disordered" evidence="1">
    <location>
        <begin position="1"/>
        <end position="30"/>
    </location>
</feature>
<accession>A0ABR1YGA7</accession>
<feature type="region of interest" description="Disordered" evidence="1">
    <location>
        <begin position="72"/>
        <end position="130"/>
    </location>
</feature>
<evidence type="ECO:0000313" key="2">
    <source>
        <dbReference type="EMBL" id="KAK8229071.1"/>
    </source>
</evidence>
<organism evidence="2 3">
    <name type="scientific">Phyllosticta capitalensis</name>
    <dbReference type="NCBI Taxonomy" id="121624"/>
    <lineage>
        <taxon>Eukaryota</taxon>
        <taxon>Fungi</taxon>
        <taxon>Dikarya</taxon>
        <taxon>Ascomycota</taxon>
        <taxon>Pezizomycotina</taxon>
        <taxon>Dothideomycetes</taxon>
        <taxon>Dothideomycetes incertae sedis</taxon>
        <taxon>Botryosphaeriales</taxon>
        <taxon>Phyllostictaceae</taxon>
        <taxon>Phyllosticta</taxon>
    </lineage>
</organism>